<organism evidence="2 3">
    <name type="scientific">Klebsiella aerogenes</name>
    <name type="common">Enterobacter aerogenes</name>
    <dbReference type="NCBI Taxonomy" id="548"/>
    <lineage>
        <taxon>Bacteria</taxon>
        <taxon>Pseudomonadati</taxon>
        <taxon>Pseudomonadota</taxon>
        <taxon>Gammaproteobacteria</taxon>
        <taxon>Enterobacterales</taxon>
        <taxon>Enterobacteriaceae</taxon>
        <taxon>Klebsiella/Raoultella group</taxon>
        <taxon>Klebsiella</taxon>
    </lineage>
</organism>
<feature type="non-terminal residue" evidence="2">
    <location>
        <position position="1"/>
    </location>
</feature>
<sequence>SDAQADIANIPEGSSTYVRSQDGSSLADEYINNGGTLTATGRKMPSGAAIELMSDTVQRLMTALHVMAEGGENAGSGIES</sequence>
<dbReference type="Proteomes" id="UP001279012">
    <property type="component" value="Unassembled WGS sequence"/>
</dbReference>
<evidence type="ECO:0000256" key="1">
    <source>
        <dbReference type="SAM" id="MobiDB-lite"/>
    </source>
</evidence>
<evidence type="ECO:0000313" key="3">
    <source>
        <dbReference type="Proteomes" id="UP001279012"/>
    </source>
</evidence>
<proteinExistence type="predicted"/>
<comment type="caution">
    <text evidence="2">The sequence shown here is derived from an EMBL/GenBank/DDBJ whole genome shotgun (WGS) entry which is preliminary data.</text>
</comment>
<dbReference type="AlphaFoldDB" id="A0AAW9EEB6"/>
<feature type="region of interest" description="Disordered" evidence="1">
    <location>
        <begin position="1"/>
        <end position="21"/>
    </location>
</feature>
<evidence type="ECO:0000313" key="2">
    <source>
        <dbReference type="EMBL" id="MDX7019252.1"/>
    </source>
</evidence>
<reference evidence="2" key="1">
    <citation type="submission" date="2023-11" db="EMBL/GenBank/DDBJ databases">
        <title>Detection of rare carbapenemases in Enterobacterales - comparison of two colorimetric and two CIM-based carbapenemase assays.</title>
        <authorList>
            <person name="Schaffarczyk L."/>
            <person name="Noster J."/>
            <person name="Stelzer Y."/>
            <person name="Sattler J."/>
            <person name="Gatermann S."/>
            <person name="Hamprecht A."/>
        </authorList>
    </citation>
    <scope>NUCLEOTIDE SEQUENCE</scope>
    <source>
        <strain evidence="2">CIM-Cont-037</strain>
    </source>
</reference>
<feature type="non-terminal residue" evidence="2">
    <location>
        <position position="80"/>
    </location>
</feature>
<gene>
    <name evidence="2" type="ORF">SJ059_33035</name>
</gene>
<feature type="compositionally biased region" description="Polar residues" evidence="1">
    <location>
        <begin position="12"/>
        <end position="21"/>
    </location>
</feature>
<name>A0AAW9EEB6_KLEAE</name>
<accession>A0AAW9EEB6</accession>
<protein>
    <submittedName>
        <fullName evidence="2">Uncharacterized protein</fullName>
    </submittedName>
</protein>
<dbReference type="EMBL" id="JAWZZT010001851">
    <property type="protein sequence ID" value="MDX7019252.1"/>
    <property type="molecule type" value="Genomic_DNA"/>
</dbReference>